<proteinExistence type="predicted"/>
<evidence type="ECO:0000313" key="3">
    <source>
        <dbReference type="WBParaSite" id="PEQ_0000092501-mRNA-1"/>
    </source>
</evidence>
<accession>A0A914R8A3</accession>
<evidence type="ECO:0000256" key="1">
    <source>
        <dbReference type="SAM" id="MobiDB-lite"/>
    </source>
</evidence>
<dbReference type="Proteomes" id="UP000887564">
    <property type="component" value="Unplaced"/>
</dbReference>
<feature type="compositionally biased region" description="Polar residues" evidence="1">
    <location>
        <begin position="79"/>
        <end position="90"/>
    </location>
</feature>
<name>A0A914R8A3_PAREQ</name>
<feature type="region of interest" description="Disordered" evidence="1">
    <location>
        <begin position="75"/>
        <end position="105"/>
    </location>
</feature>
<organism evidence="2 3">
    <name type="scientific">Parascaris equorum</name>
    <name type="common">Equine roundworm</name>
    <dbReference type="NCBI Taxonomy" id="6256"/>
    <lineage>
        <taxon>Eukaryota</taxon>
        <taxon>Metazoa</taxon>
        <taxon>Ecdysozoa</taxon>
        <taxon>Nematoda</taxon>
        <taxon>Chromadorea</taxon>
        <taxon>Rhabditida</taxon>
        <taxon>Spirurina</taxon>
        <taxon>Ascaridomorpha</taxon>
        <taxon>Ascaridoidea</taxon>
        <taxon>Ascarididae</taxon>
        <taxon>Parascaris</taxon>
    </lineage>
</organism>
<protein>
    <submittedName>
        <fullName evidence="3">Uncharacterized protein</fullName>
    </submittedName>
</protein>
<reference evidence="3" key="1">
    <citation type="submission" date="2022-11" db="UniProtKB">
        <authorList>
            <consortium name="WormBaseParasite"/>
        </authorList>
    </citation>
    <scope>IDENTIFICATION</scope>
</reference>
<keyword evidence="2" id="KW-1185">Reference proteome</keyword>
<evidence type="ECO:0000313" key="2">
    <source>
        <dbReference type="Proteomes" id="UP000887564"/>
    </source>
</evidence>
<dbReference type="WBParaSite" id="PEQ_0000092501-mRNA-1">
    <property type="protein sequence ID" value="PEQ_0000092501-mRNA-1"/>
    <property type="gene ID" value="PEQ_0000092501"/>
</dbReference>
<feature type="compositionally biased region" description="Basic and acidic residues" evidence="1">
    <location>
        <begin position="96"/>
        <end position="105"/>
    </location>
</feature>
<dbReference type="AlphaFoldDB" id="A0A914R8A3"/>
<sequence length="105" mass="11307">MPTLIQSACEALTRTVHTAAVDGGVNVDSELPDFTFINAGAYLSVEAEVRAFRDSESTEKMEKVVRNVNSFMADDMKHSGSTASKGTNKENCGGQEEERLAFSTA</sequence>